<proteinExistence type="inferred from homology"/>
<dbReference type="InterPro" id="IPR050131">
    <property type="entry name" value="Peptidase_S8_subtilisin-like"/>
</dbReference>
<organism evidence="9 10">
    <name type="scientific">Bimuria novae-zelandiae CBS 107.79</name>
    <dbReference type="NCBI Taxonomy" id="1447943"/>
    <lineage>
        <taxon>Eukaryota</taxon>
        <taxon>Fungi</taxon>
        <taxon>Dikarya</taxon>
        <taxon>Ascomycota</taxon>
        <taxon>Pezizomycotina</taxon>
        <taxon>Dothideomycetes</taxon>
        <taxon>Pleosporomycetidae</taxon>
        <taxon>Pleosporales</taxon>
        <taxon>Massarineae</taxon>
        <taxon>Didymosphaeriaceae</taxon>
        <taxon>Bimuria</taxon>
    </lineage>
</organism>
<feature type="active site" description="Charge relay system" evidence="5">
    <location>
        <position position="142"/>
    </location>
</feature>
<gene>
    <name evidence="9" type="ORF">BU23DRAFT_596951</name>
</gene>
<keyword evidence="3 5" id="KW-0378">Hydrolase</keyword>
<dbReference type="InterPro" id="IPR000209">
    <property type="entry name" value="Peptidase_S8/S53_dom"/>
</dbReference>
<dbReference type="Proteomes" id="UP000800036">
    <property type="component" value="Unassembled WGS sequence"/>
</dbReference>
<dbReference type="FunFam" id="3.40.50.200:FF:000007">
    <property type="entry name" value="Subtilisin-like serine protease"/>
    <property type="match status" value="1"/>
</dbReference>
<evidence type="ECO:0000313" key="10">
    <source>
        <dbReference type="Proteomes" id="UP000800036"/>
    </source>
</evidence>
<dbReference type="PANTHER" id="PTHR43806:SF58">
    <property type="entry name" value="ALKALINE PROTEASE 1-RELATED"/>
    <property type="match status" value="1"/>
</dbReference>
<dbReference type="InterPro" id="IPR023828">
    <property type="entry name" value="Peptidase_S8_Ser-AS"/>
</dbReference>
<dbReference type="Gene3D" id="3.40.50.200">
    <property type="entry name" value="Peptidase S8/S53 domain"/>
    <property type="match status" value="1"/>
</dbReference>
<dbReference type="InterPro" id="IPR015500">
    <property type="entry name" value="Peptidase_S8_subtilisin-rel"/>
</dbReference>
<dbReference type="PROSITE" id="PS51892">
    <property type="entry name" value="SUBTILASE"/>
    <property type="match status" value="1"/>
</dbReference>
<feature type="signal peptide" evidence="7">
    <location>
        <begin position="1"/>
        <end position="17"/>
    </location>
</feature>
<evidence type="ECO:0000256" key="1">
    <source>
        <dbReference type="ARBA" id="ARBA00011073"/>
    </source>
</evidence>
<dbReference type="EMBL" id="ML976666">
    <property type="protein sequence ID" value="KAF1976554.1"/>
    <property type="molecule type" value="Genomic_DNA"/>
</dbReference>
<feature type="chain" id="PRO_5025533682" evidence="7">
    <location>
        <begin position="18"/>
        <end position="401"/>
    </location>
</feature>
<feature type="active site" description="Charge relay system" evidence="5">
    <location>
        <position position="336"/>
    </location>
</feature>
<evidence type="ECO:0000259" key="8">
    <source>
        <dbReference type="Pfam" id="PF00082"/>
    </source>
</evidence>
<accession>A0A6A5VH78</accession>
<protein>
    <submittedName>
        <fullName evidence="9">Subtilase</fullName>
    </submittedName>
</protein>
<comment type="similarity">
    <text evidence="1 5 6">Belongs to the peptidase S8 family.</text>
</comment>
<dbReference type="PANTHER" id="PTHR43806">
    <property type="entry name" value="PEPTIDASE S8"/>
    <property type="match status" value="1"/>
</dbReference>
<feature type="active site" description="Charge relay system" evidence="5">
    <location>
        <position position="174"/>
    </location>
</feature>
<feature type="domain" description="Peptidase S8/S53" evidence="8">
    <location>
        <begin position="140"/>
        <end position="351"/>
    </location>
</feature>
<dbReference type="OrthoDB" id="206201at2759"/>
<evidence type="ECO:0000256" key="7">
    <source>
        <dbReference type="SAM" id="SignalP"/>
    </source>
</evidence>
<dbReference type="Pfam" id="PF00082">
    <property type="entry name" value="Peptidase_S8"/>
    <property type="match status" value="1"/>
</dbReference>
<keyword evidence="7" id="KW-0732">Signal</keyword>
<dbReference type="InterPro" id="IPR022398">
    <property type="entry name" value="Peptidase_S8_His-AS"/>
</dbReference>
<evidence type="ECO:0000256" key="6">
    <source>
        <dbReference type="RuleBase" id="RU003355"/>
    </source>
</evidence>
<name>A0A6A5VH78_9PLEO</name>
<dbReference type="GO" id="GO:0006508">
    <property type="term" value="P:proteolysis"/>
    <property type="evidence" value="ECO:0007669"/>
    <property type="project" value="UniProtKB-KW"/>
</dbReference>
<dbReference type="GO" id="GO:0004252">
    <property type="term" value="F:serine-type endopeptidase activity"/>
    <property type="evidence" value="ECO:0007669"/>
    <property type="project" value="UniProtKB-UniRule"/>
</dbReference>
<dbReference type="PROSITE" id="PS00138">
    <property type="entry name" value="SUBTILASE_SER"/>
    <property type="match status" value="1"/>
</dbReference>
<reference evidence="9" key="1">
    <citation type="journal article" date="2020" name="Stud. Mycol.">
        <title>101 Dothideomycetes genomes: a test case for predicting lifestyles and emergence of pathogens.</title>
        <authorList>
            <person name="Haridas S."/>
            <person name="Albert R."/>
            <person name="Binder M."/>
            <person name="Bloem J."/>
            <person name="Labutti K."/>
            <person name="Salamov A."/>
            <person name="Andreopoulos B."/>
            <person name="Baker S."/>
            <person name="Barry K."/>
            <person name="Bills G."/>
            <person name="Bluhm B."/>
            <person name="Cannon C."/>
            <person name="Castanera R."/>
            <person name="Culley D."/>
            <person name="Daum C."/>
            <person name="Ezra D."/>
            <person name="Gonzalez J."/>
            <person name="Henrissat B."/>
            <person name="Kuo A."/>
            <person name="Liang C."/>
            <person name="Lipzen A."/>
            <person name="Lutzoni F."/>
            <person name="Magnuson J."/>
            <person name="Mondo S."/>
            <person name="Nolan M."/>
            <person name="Ohm R."/>
            <person name="Pangilinan J."/>
            <person name="Park H.-J."/>
            <person name="Ramirez L."/>
            <person name="Alfaro M."/>
            <person name="Sun H."/>
            <person name="Tritt A."/>
            <person name="Yoshinaga Y."/>
            <person name="Zwiers L.-H."/>
            <person name="Turgeon B."/>
            <person name="Goodwin S."/>
            <person name="Spatafora J."/>
            <person name="Crous P."/>
            <person name="Grigoriev I."/>
        </authorList>
    </citation>
    <scope>NUCLEOTIDE SEQUENCE</scope>
    <source>
        <strain evidence="9">CBS 107.79</strain>
    </source>
</reference>
<dbReference type="PROSITE" id="PS00136">
    <property type="entry name" value="SUBTILASE_ASP"/>
    <property type="match status" value="1"/>
</dbReference>
<evidence type="ECO:0000313" key="9">
    <source>
        <dbReference type="EMBL" id="KAF1976554.1"/>
    </source>
</evidence>
<dbReference type="PROSITE" id="PS00137">
    <property type="entry name" value="SUBTILASE_HIS"/>
    <property type="match status" value="1"/>
</dbReference>
<evidence type="ECO:0000256" key="3">
    <source>
        <dbReference type="ARBA" id="ARBA00022801"/>
    </source>
</evidence>
<keyword evidence="2 5" id="KW-0645">Protease</keyword>
<keyword evidence="4 5" id="KW-0720">Serine protease</keyword>
<dbReference type="InterPro" id="IPR036852">
    <property type="entry name" value="Peptidase_S8/S53_dom_sf"/>
</dbReference>
<dbReference type="InterPro" id="IPR034193">
    <property type="entry name" value="PCSK9_ProteinaseK-like"/>
</dbReference>
<sequence>MRPFFTLSLALPATLVATTFSPLREPKSLEGSWIVQLKQGADMPDILTQLFEITKIQPTNLYSIGDFQALSLDGVSDQIISLVLALTAVESIESNSEVYTTANITQPDAPWNLARISHRSNTAIEYIYDETAGAGSCTYVVDTGIYTEHPEFKGRAIWGINLAGDDLDTDANGHGTHVAGTIGAATFGVAKGTLLLAVKVLDATGSGTTANVLKGIEWAVNDSLEREGCGNLSVINLSLGSPYSPAVNTVVAEAVKAGVFVAVSAGNSGVPTSTASPASAPQACTVGATDSDDFRADFSNWGSVVDLFAPGVNVTSTWSPDSVYTPGTVATISGTSMASPHVVGLAAYLQGLDGGIEAGRLCETIQWLSTKGVAKNPFDLPLLFTKNYLAYNGVGVLQRSG</sequence>
<dbReference type="CDD" id="cd04077">
    <property type="entry name" value="Peptidases_S8_PCSK9_ProteinaseK_like"/>
    <property type="match status" value="1"/>
</dbReference>
<dbReference type="AlphaFoldDB" id="A0A6A5VH78"/>
<evidence type="ECO:0000256" key="2">
    <source>
        <dbReference type="ARBA" id="ARBA00022670"/>
    </source>
</evidence>
<dbReference type="PRINTS" id="PR00723">
    <property type="entry name" value="SUBTILISIN"/>
</dbReference>
<dbReference type="SUPFAM" id="SSF52743">
    <property type="entry name" value="Subtilisin-like"/>
    <property type="match status" value="1"/>
</dbReference>
<dbReference type="InterPro" id="IPR023827">
    <property type="entry name" value="Peptidase_S8_Asp-AS"/>
</dbReference>
<evidence type="ECO:0000256" key="4">
    <source>
        <dbReference type="ARBA" id="ARBA00022825"/>
    </source>
</evidence>
<keyword evidence="10" id="KW-1185">Reference proteome</keyword>
<evidence type="ECO:0000256" key="5">
    <source>
        <dbReference type="PROSITE-ProRule" id="PRU01240"/>
    </source>
</evidence>